<dbReference type="InterPro" id="IPR032466">
    <property type="entry name" value="Metal_Hydrolase"/>
</dbReference>
<feature type="domain" description="Amidohydrolase-related" evidence="2">
    <location>
        <begin position="8"/>
        <end position="329"/>
    </location>
</feature>
<dbReference type="OrthoDB" id="149172at2"/>
<dbReference type="PANTHER" id="PTHR21240:SF28">
    <property type="entry name" value="ISO-OROTATE DECARBOXYLASE (EUROFUNG)"/>
    <property type="match status" value="1"/>
</dbReference>
<accession>A0A3N2QRL4</accession>
<evidence type="ECO:0000256" key="1">
    <source>
        <dbReference type="ARBA" id="ARBA00023239"/>
    </source>
</evidence>
<comment type="caution">
    <text evidence="3">The sequence shown here is derived from an EMBL/GenBank/DDBJ whole genome shotgun (WGS) entry which is preliminary data.</text>
</comment>
<dbReference type="Gene3D" id="3.20.20.140">
    <property type="entry name" value="Metal-dependent hydrolases"/>
    <property type="match status" value="1"/>
</dbReference>
<dbReference type="PANTHER" id="PTHR21240">
    <property type="entry name" value="2-AMINO-3-CARBOXYLMUCONATE-6-SEMIALDEHYDE DECARBOXYLASE"/>
    <property type="match status" value="1"/>
</dbReference>
<dbReference type="GO" id="GO:0016831">
    <property type="term" value="F:carboxy-lyase activity"/>
    <property type="evidence" value="ECO:0007669"/>
    <property type="project" value="InterPro"/>
</dbReference>
<keyword evidence="4" id="KW-1185">Reference proteome</keyword>
<proteinExistence type="predicted"/>
<dbReference type="GO" id="GO:0005737">
    <property type="term" value="C:cytoplasm"/>
    <property type="evidence" value="ECO:0007669"/>
    <property type="project" value="TreeGrafter"/>
</dbReference>
<name>A0A3N2QRL4_9RHOB</name>
<evidence type="ECO:0000313" key="4">
    <source>
        <dbReference type="Proteomes" id="UP000268016"/>
    </source>
</evidence>
<dbReference type="Proteomes" id="UP000268016">
    <property type="component" value="Unassembled WGS sequence"/>
</dbReference>
<dbReference type="InterPro" id="IPR006680">
    <property type="entry name" value="Amidohydro-rel"/>
</dbReference>
<dbReference type="EMBL" id="RDRB01000011">
    <property type="protein sequence ID" value="ROT97820.1"/>
    <property type="molecule type" value="Genomic_DNA"/>
</dbReference>
<dbReference type="GO" id="GO:0019748">
    <property type="term" value="P:secondary metabolic process"/>
    <property type="evidence" value="ECO:0007669"/>
    <property type="project" value="TreeGrafter"/>
</dbReference>
<keyword evidence="3" id="KW-0378">Hydrolase</keyword>
<evidence type="ECO:0000259" key="2">
    <source>
        <dbReference type="Pfam" id="PF04909"/>
    </source>
</evidence>
<keyword evidence="1" id="KW-0456">Lyase</keyword>
<dbReference type="AlphaFoldDB" id="A0A3N2QRL4"/>
<dbReference type="RefSeq" id="WP_123643826.1">
    <property type="nucleotide sequence ID" value="NZ_ML119091.1"/>
</dbReference>
<gene>
    <name evidence="3" type="ORF">EAT49_18645</name>
</gene>
<sequence>MSRPTTLDVHSHILEPETAEALDEALDIRVTLEPKTETSGALTVGDAVYDPFPRGGWDIGQRLADMDRYGFDRQLLAVCPQTVMYEEAPETALTASRIQNDALARRCRAMPDRFGALATVPLQAPDQSAEELRRAMTEGGLLGAMLCTNIGGRNLDWPELDVFWAEAERLGAILLLHPPPKVAGADRLKDFYLRNFVGNPLDTTIAAACLVFGGVLERFPGLKFVLSHGGGFVPYQQDRWIHGWAERPEAKVRLKGEPGPSLDRLRFDTILHGAPALDYLIGRAGPERVMLGTDYPFDMGEYDILGVIDRLGLSEADRETVLSGAAERLMPKGGS</sequence>
<dbReference type="InterPro" id="IPR032465">
    <property type="entry name" value="ACMSD"/>
</dbReference>
<reference evidence="3 4" key="1">
    <citation type="submission" date="2018-10" db="EMBL/GenBank/DDBJ databases">
        <title>Histidinibacterium lentulum gen. nov., sp. nov., a marine bacterium from the culture broth of Picochlorum sp. 122.</title>
        <authorList>
            <person name="Wang G."/>
        </authorList>
    </citation>
    <scope>NUCLEOTIDE SEQUENCE [LARGE SCALE GENOMIC DNA]</scope>
    <source>
        <strain evidence="3 4">B17</strain>
    </source>
</reference>
<evidence type="ECO:0000313" key="3">
    <source>
        <dbReference type="EMBL" id="ROT97820.1"/>
    </source>
</evidence>
<organism evidence="3 4">
    <name type="scientific">Histidinibacterium lentulum</name>
    <dbReference type="NCBI Taxonomy" id="2480588"/>
    <lineage>
        <taxon>Bacteria</taxon>
        <taxon>Pseudomonadati</taxon>
        <taxon>Pseudomonadota</taxon>
        <taxon>Alphaproteobacteria</taxon>
        <taxon>Rhodobacterales</taxon>
        <taxon>Paracoccaceae</taxon>
        <taxon>Histidinibacterium</taxon>
    </lineage>
</organism>
<dbReference type="Pfam" id="PF04909">
    <property type="entry name" value="Amidohydro_2"/>
    <property type="match status" value="1"/>
</dbReference>
<dbReference type="SUPFAM" id="SSF51556">
    <property type="entry name" value="Metallo-dependent hydrolases"/>
    <property type="match status" value="1"/>
</dbReference>
<dbReference type="GO" id="GO:0016787">
    <property type="term" value="F:hydrolase activity"/>
    <property type="evidence" value="ECO:0007669"/>
    <property type="project" value="UniProtKB-KW"/>
</dbReference>
<protein>
    <submittedName>
        <fullName evidence="3">Amidohydrolase</fullName>
    </submittedName>
</protein>